<dbReference type="Proteomes" id="UP001177670">
    <property type="component" value="Unassembled WGS sequence"/>
</dbReference>
<organism evidence="2 3">
    <name type="scientific">Melipona bicolor</name>
    <dbReference type="NCBI Taxonomy" id="60889"/>
    <lineage>
        <taxon>Eukaryota</taxon>
        <taxon>Metazoa</taxon>
        <taxon>Ecdysozoa</taxon>
        <taxon>Arthropoda</taxon>
        <taxon>Hexapoda</taxon>
        <taxon>Insecta</taxon>
        <taxon>Pterygota</taxon>
        <taxon>Neoptera</taxon>
        <taxon>Endopterygota</taxon>
        <taxon>Hymenoptera</taxon>
        <taxon>Apocrita</taxon>
        <taxon>Aculeata</taxon>
        <taxon>Apoidea</taxon>
        <taxon>Anthophila</taxon>
        <taxon>Apidae</taxon>
        <taxon>Melipona</taxon>
    </lineage>
</organism>
<feature type="compositionally biased region" description="Polar residues" evidence="1">
    <location>
        <begin position="136"/>
        <end position="147"/>
    </location>
</feature>
<evidence type="ECO:0000256" key="1">
    <source>
        <dbReference type="SAM" id="MobiDB-lite"/>
    </source>
</evidence>
<dbReference type="AlphaFoldDB" id="A0AA40G7T0"/>
<sequence length="147" mass="15986">MSRLFETCNNFAAEIAIVNSIINSTFPTAGVRERCHATIPTVWVQARMGKIYWFLSTLSRPASPETFGHKTGLCSKQTSGLKHGANFPEHVRSTGPRDHPGRQGMSGPSCPTLDPGPRFPEAEGGGTEKTFGLSFGYQNRINSTSDK</sequence>
<dbReference type="EMBL" id="JAHYIQ010000005">
    <property type="protein sequence ID" value="KAK1132004.1"/>
    <property type="molecule type" value="Genomic_DNA"/>
</dbReference>
<reference evidence="2" key="1">
    <citation type="submission" date="2021-10" db="EMBL/GenBank/DDBJ databases">
        <title>Melipona bicolor Genome sequencing and assembly.</title>
        <authorList>
            <person name="Araujo N.S."/>
            <person name="Arias M.C."/>
        </authorList>
    </citation>
    <scope>NUCLEOTIDE SEQUENCE</scope>
    <source>
        <strain evidence="2">USP_2M_L1-L4_2017</strain>
        <tissue evidence="2">Whole body</tissue>
    </source>
</reference>
<feature type="region of interest" description="Disordered" evidence="1">
    <location>
        <begin position="66"/>
        <end position="147"/>
    </location>
</feature>
<comment type="caution">
    <text evidence="2">The sequence shown here is derived from an EMBL/GenBank/DDBJ whole genome shotgun (WGS) entry which is preliminary data.</text>
</comment>
<evidence type="ECO:0000313" key="3">
    <source>
        <dbReference type="Proteomes" id="UP001177670"/>
    </source>
</evidence>
<gene>
    <name evidence="2" type="ORF">K0M31_016146</name>
</gene>
<protein>
    <submittedName>
        <fullName evidence="2">Uncharacterized protein</fullName>
    </submittedName>
</protein>
<name>A0AA40G7T0_9HYME</name>
<accession>A0AA40G7T0</accession>
<evidence type="ECO:0000313" key="2">
    <source>
        <dbReference type="EMBL" id="KAK1132004.1"/>
    </source>
</evidence>
<feature type="compositionally biased region" description="Basic and acidic residues" evidence="1">
    <location>
        <begin position="89"/>
        <end position="101"/>
    </location>
</feature>
<proteinExistence type="predicted"/>
<keyword evidence="3" id="KW-1185">Reference proteome</keyword>